<organism evidence="2 3">
    <name type="scientific">Anas platyrhynchos</name>
    <name type="common">Mallard</name>
    <name type="synonym">Anas boschas</name>
    <dbReference type="NCBI Taxonomy" id="8839"/>
    <lineage>
        <taxon>Eukaryota</taxon>
        <taxon>Metazoa</taxon>
        <taxon>Chordata</taxon>
        <taxon>Craniata</taxon>
        <taxon>Vertebrata</taxon>
        <taxon>Euteleostomi</taxon>
        <taxon>Archelosauria</taxon>
        <taxon>Archosauria</taxon>
        <taxon>Dinosauria</taxon>
        <taxon>Saurischia</taxon>
        <taxon>Theropoda</taxon>
        <taxon>Coelurosauria</taxon>
        <taxon>Aves</taxon>
        <taxon>Neognathae</taxon>
        <taxon>Galloanserae</taxon>
        <taxon>Anseriformes</taxon>
        <taxon>Anatidae</taxon>
        <taxon>Anatinae</taxon>
        <taxon>Anas</taxon>
    </lineage>
</organism>
<feature type="transmembrane region" description="Helical" evidence="1">
    <location>
        <begin position="56"/>
        <end position="75"/>
    </location>
</feature>
<protein>
    <submittedName>
        <fullName evidence="2">Uncharacterized protein</fullName>
    </submittedName>
</protein>
<gene>
    <name evidence="2" type="ORF">Anapl_02619</name>
</gene>
<feature type="transmembrane region" description="Helical" evidence="1">
    <location>
        <begin position="20"/>
        <end position="44"/>
    </location>
</feature>
<dbReference type="Proteomes" id="UP000296049">
    <property type="component" value="Unassembled WGS sequence"/>
</dbReference>
<evidence type="ECO:0000313" key="3">
    <source>
        <dbReference type="Proteomes" id="UP000296049"/>
    </source>
</evidence>
<sequence length="195" mass="20380">MGDIRGLSEQCGHRALGRSVLSLLAAVLCASWVLFATKLAAFRVEKGEAAGAQSSAVWLARGLASAATFPVYGLGYGFNLGKVKRCFGGLLLTPAPRGDRRLLPPELQAIQTRGVEQGEDAAVRNSPRGHVTLCKAARQLLISKSGAAVSVHFFGASLLLVEARPDREPGINVPSASCSADPVVQLTHPALTALV</sequence>
<dbReference type="AlphaFoldDB" id="R0LEH3"/>
<proteinExistence type="predicted"/>
<evidence type="ECO:0000256" key="1">
    <source>
        <dbReference type="SAM" id="Phobius"/>
    </source>
</evidence>
<keyword evidence="1" id="KW-1133">Transmembrane helix</keyword>
<reference evidence="3" key="1">
    <citation type="journal article" date="2013" name="Nat. Genet.">
        <title>The duck genome and transcriptome provide insight into an avian influenza virus reservoir species.</title>
        <authorList>
            <person name="Huang Y."/>
            <person name="Li Y."/>
            <person name="Burt D.W."/>
            <person name="Chen H."/>
            <person name="Zhang Y."/>
            <person name="Qian W."/>
            <person name="Kim H."/>
            <person name="Gan S."/>
            <person name="Zhao Y."/>
            <person name="Li J."/>
            <person name="Yi K."/>
            <person name="Feng H."/>
            <person name="Zhu P."/>
            <person name="Li B."/>
            <person name="Liu Q."/>
            <person name="Fairley S."/>
            <person name="Magor K.E."/>
            <person name="Du Z."/>
            <person name="Hu X."/>
            <person name="Goodman L."/>
            <person name="Tafer H."/>
            <person name="Vignal A."/>
            <person name="Lee T."/>
            <person name="Kim K.W."/>
            <person name="Sheng Z."/>
            <person name="An Y."/>
            <person name="Searle S."/>
            <person name="Herrero J."/>
            <person name="Groenen M.A."/>
            <person name="Crooijmans R.P."/>
            <person name="Faraut T."/>
            <person name="Cai Q."/>
            <person name="Webster R.G."/>
            <person name="Aldridge J.R."/>
            <person name="Warren W.C."/>
            <person name="Bartschat S."/>
            <person name="Kehr S."/>
            <person name="Marz M."/>
            <person name="Stadler P.F."/>
            <person name="Smith J."/>
            <person name="Kraus R.H."/>
            <person name="Zhao Y."/>
            <person name="Ren L."/>
            <person name="Fei J."/>
            <person name="Morisson M."/>
            <person name="Kaiser P."/>
            <person name="Griffin D.K."/>
            <person name="Rao M."/>
            <person name="Pitel F."/>
            <person name="Wang J."/>
            <person name="Li N."/>
        </authorList>
    </citation>
    <scope>NUCLEOTIDE SEQUENCE [LARGE SCALE GENOMIC DNA]</scope>
</reference>
<keyword evidence="3" id="KW-1185">Reference proteome</keyword>
<evidence type="ECO:0000313" key="2">
    <source>
        <dbReference type="EMBL" id="EOA98682.1"/>
    </source>
</evidence>
<accession>R0LEH3</accession>
<name>R0LEH3_ANAPL</name>
<keyword evidence="1" id="KW-0472">Membrane</keyword>
<keyword evidence="1" id="KW-0812">Transmembrane</keyword>
<dbReference type="EMBL" id="KB743446">
    <property type="protein sequence ID" value="EOA98682.1"/>
    <property type="molecule type" value="Genomic_DNA"/>
</dbReference>